<gene>
    <name evidence="2" type="ORF">LLUT_LOCUS2489</name>
</gene>
<dbReference type="PANTHER" id="PTHR33270:SF5">
    <property type="entry name" value="GB|AAC00605.1"/>
    <property type="match status" value="1"/>
</dbReference>
<evidence type="ECO:0000313" key="3">
    <source>
        <dbReference type="Proteomes" id="UP001497480"/>
    </source>
</evidence>
<sequence>MKKSSIEKMVQQKRRNKGICDYQRTRKSKTLKFLIIIKVPGSTGPLRVLWNEREKVCRVIGSALKNYAREERLPVLGFDASNFVLYCVDAESDALNPLEPIGSLGGRNFVLCKKKTFSPTTESQSKLKSSKSNGGLKKMLNKIFSNKILSH</sequence>
<dbReference type="InterPro" id="IPR040358">
    <property type="entry name" value="At4g22758-like"/>
</dbReference>
<comment type="caution">
    <text evidence="2">The sequence shown here is derived from an EMBL/GenBank/DDBJ whole genome shotgun (WGS) entry which is preliminary data.</text>
</comment>
<reference evidence="2 3" key="1">
    <citation type="submission" date="2024-03" db="EMBL/GenBank/DDBJ databases">
        <authorList>
            <person name="Martinez-Hernandez J."/>
        </authorList>
    </citation>
    <scope>NUCLEOTIDE SEQUENCE [LARGE SCALE GENOMIC DNA]</scope>
</reference>
<dbReference type="Pfam" id="PF23156">
    <property type="entry name" value="DUF7054"/>
    <property type="match status" value="1"/>
</dbReference>
<evidence type="ECO:0000259" key="1">
    <source>
        <dbReference type="Pfam" id="PF23156"/>
    </source>
</evidence>
<organism evidence="2 3">
    <name type="scientific">Lupinus luteus</name>
    <name type="common">European yellow lupine</name>
    <dbReference type="NCBI Taxonomy" id="3873"/>
    <lineage>
        <taxon>Eukaryota</taxon>
        <taxon>Viridiplantae</taxon>
        <taxon>Streptophyta</taxon>
        <taxon>Embryophyta</taxon>
        <taxon>Tracheophyta</taxon>
        <taxon>Spermatophyta</taxon>
        <taxon>Magnoliopsida</taxon>
        <taxon>eudicotyledons</taxon>
        <taxon>Gunneridae</taxon>
        <taxon>Pentapetalae</taxon>
        <taxon>rosids</taxon>
        <taxon>fabids</taxon>
        <taxon>Fabales</taxon>
        <taxon>Fabaceae</taxon>
        <taxon>Papilionoideae</taxon>
        <taxon>50 kb inversion clade</taxon>
        <taxon>genistoids sensu lato</taxon>
        <taxon>core genistoids</taxon>
        <taxon>Genisteae</taxon>
        <taxon>Lupinus</taxon>
    </lineage>
</organism>
<keyword evidence="3" id="KW-1185">Reference proteome</keyword>
<dbReference type="PANTHER" id="PTHR33270">
    <property type="entry name" value="BNAC05G50380D PROTEIN"/>
    <property type="match status" value="1"/>
</dbReference>
<name>A0AAV1VWN7_LUPLU</name>
<feature type="domain" description="DUF7054" evidence="1">
    <location>
        <begin position="31"/>
        <end position="112"/>
    </location>
</feature>
<evidence type="ECO:0000313" key="2">
    <source>
        <dbReference type="EMBL" id="CAL0301429.1"/>
    </source>
</evidence>
<dbReference type="InterPro" id="IPR055482">
    <property type="entry name" value="DUF7054"/>
</dbReference>
<dbReference type="Proteomes" id="UP001497480">
    <property type="component" value="Unassembled WGS sequence"/>
</dbReference>
<proteinExistence type="predicted"/>
<dbReference type="AlphaFoldDB" id="A0AAV1VWN7"/>
<protein>
    <recommendedName>
        <fullName evidence="1">DUF7054 domain-containing protein</fullName>
    </recommendedName>
</protein>
<accession>A0AAV1VWN7</accession>
<dbReference type="EMBL" id="CAXHTB010000002">
    <property type="protein sequence ID" value="CAL0301429.1"/>
    <property type="molecule type" value="Genomic_DNA"/>
</dbReference>